<feature type="domain" description="PAC" evidence="18">
    <location>
        <begin position="195"/>
        <end position="247"/>
    </location>
</feature>
<dbReference type="PROSITE" id="PS50113">
    <property type="entry name" value="PAC"/>
    <property type="match status" value="1"/>
</dbReference>
<name>A0A1G9V838_9ACTN</name>
<accession>A0A1G9V838</accession>
<evidence type="ECO:0000256" key="1">
    <source>
        <dbReference type="ARBA" id="ARBA00013081"/>
    </source>
</evidence>
<dbReference type="AlphaFoldDB" id="A0A1G9V838"/>
<dbReference type="InterPro" id="IPR013767">
    <property type="entry name" value="PAS_fold"/>
</dbReference>
<dbReference type="FunFam" id="3.30.565.10:FF:000028">
    <property type="entry name" value="PAS sensor protein"/>
    <property type="match status" value="1"/>
</dbReference>
<evidence type="ECO:0000256" key="8">
    <source>
        <dbReference type="ARBA" id="ARBA00022840"/>
    </source>
</evidence>
<dbReference type="Pfam" id="PF01590">
    <property type="entry name" value="GAF"/>
    <property type="match status" value="1"/>
</dbReference>
<dbReference type="SMART" id="SM00331">
    <property type="entry name" value="PP2C_SIG"/>
    <property type="match status" value="1"/>
</dbReference>
<dbReference type="Gene3D" id="3.30.450.20">
    <property type="entry name" value="PAS domain"/>
    <property type="match status" value="2"/>
</dbReference>
<dbReference type="InterPro" id="IPR013656">
    <property type="entry name" value="PAS_4"/>
</dbReference>
<dbReference type="InterPro" id="IPR000700">
    <property type="entry name" value="PAS-assoc_C"/>
</dbReference>
<evidence type="ECO:0000256" key="9">
    <source>
        <dbReference type="ARBA" id="ARBA00022842"/>
    </source>
</evidence>
<evidence type="ECO:0000256" key="11">
    <source>
        <dbReference type="ARBA" id="ARBA00023211"/>
    </source>
</evidence>
<dbReference type="Proteomes" id="UP000199341">
    <property type="component" value="Unassembled WGS sequence"/>
</dbReference>
<dbReference type="FunFam" id="3.60.40.10:FF:000005">
    <property type="entry name" value="Serine/threonine protein phosphatase"/>
    <property type="match status" value="1"/>
</dbReference>
<dbReference type="PANTHER" id="PTHR43156:SF2">
    <property type="entry name" value="STAGE II SPORULATION PROTEIN E"/>
    <property type="match status" value="1"/>
</dbReference>
<evidence type="ECO:0000256" key="3">
    <source>
        <dbReference type="ARBA" id="ARBA00022679"/>
    </source>
</evidence>
<dbReference type="PANTHER" id="PTHR43156">
    <property type="entry name" value="STAGE II SPORULATION PROTEIN E-RELATED"/>
    <property type="match status" value="1"/>
</dbReference>
<evidence type="ECO:0000256" key="2">
    <source>
        <dbReference type="ARBA" id="ARBA00022553"/>
    </source>
</evidence>
<evidence type="ECO:0000256" key="10">
    <source>
        <dbReference type="ARBA" id="ARBA00022912"/>
    </source>
</evidence>
<dbReference type="InterPro" id="IPR052016">
    <property type="entry name" value="Bact_Sigma-Reg"/>
</dbReference>
<dbReference type="Pfam" id="PF07228">
    <property type="entry name" value="SpoIIE"/>
    <property type="match status" value="1"/>
</dbReference>
<dbReference type="EMBL" id="FNIE01000001">
    <property type="protein sequence ID" value="SDM68382.1"/>
    <property type="molecule type" value="Genomic_DNA"/>
</dbReference>
<evidence type="ECO:0000256" key="4">
    <source>
        <dbReference type="ARBA" id="ARBA00022723"/>
    </source>
</evidence>
<evidence type="ECO:0000256" key="15">
    <source>
        <dbReference type="ARBA" id="ARBA00081350"/>
    </source>
</evidence>
<dbReference type="Pfam" id="PF13581">
    <property type="entry name" value="HATPase_c_2"/>
    <property type="match status" value="1"/>
</dbReference>
<evidence type="ECO:0000313" key="20">
    <source>
        <dbReference type="Proteomes" id="UP000199341"/>
    </source>
</evidence>
<feature type="region of interest" description="Disordered" evidence="16">
    <location>
        <begin position="795"/>
        <end position="814"/>
    </location>
</feature>
<dbReference type="CDD" id="cd16936">
    <property type="entry name" value="HATPase_RsbW-like"/>
    <property type="match status" value="1"/>
</dbReference>
<reference evidence="19 20" key="1">
    <citation type="submission" date="2016-10" db="EMBL/GenBank/DDBJ databases">
        <authorList>
            <person name="de Groot N.N."/>
        </authorList>
    </citation>
    <scope>NUCLEOTIDE SEQUENCE [LARGE SCALE GENOMIC DNA]</scope>
    <source>
        <strain evidence="19 20">CGMCC 4.2022</strain>
    </source>
</reference>
<dbReference type="Gene3D" id="3.60.40.10">
    <property type="entry name" value="PPM-type phosphatase domain"/>
    <property type="match status" value="1"/>
</dbReference>
<dbReference type="SUPFAM" id="SSF81606">
    <property type="entry name" value="PP2C-like"/>
    <property type="match status" value="1"/>
</dbReference>
<dbReference type="Pfam" id="PF00989">
    <property type="entry name" value="PAS"/>
    <property type="match status" value="1"/>
</dbReference>
<dbReference type="InterPro" id="IPR035965">
    <property type="entry name" value="PAS-like_dom_sf"/>
</dbReference>
<gene>
    <name evidence="19" type="ORF">SAMN05216259_101171</name>
</gene>
<dbReference type="InterPro" id="IPR036457">
    <property type="entry name" value="PPM-type-like_dom_sf"/>
</dbReference>
<protein>
    <recommendedName>
        <fullName evidence="1">protein-serine/threonine phosphatase</fullName>
        <ecNumber evidence="1">3.1.3.16</ecNumber>
    </recommendedName>
    <alternativeName>
        <fullName evidence="15">Protein-serine/threonine phosphatase</fullName>
    </alternativeName>
    <alternativeName>
        <fullName evidence="14">Serine/threonine-protein kinase</fullName>
    </alternativeName>
</protein>
<dbReference type="CDD" id="cd00130">
    <property type="entry name" value="PAS"/>
    <property type="match status" value="1"/>
</dbReference>
<dbReference type="InterPro" id="IPR036890">
    <property type="entry name" value="HATPase_C_sf"/>
</dbReference>
<feature type="domain" description="PAS" evidence="17">
    <location>
        <begin position="14"/>
        <end position="58"/>
    </location>
</feature>
<keyword evidence="9" id="KW-0460">Magnesium</keyword>
<keyword evidence="5" id="KW-0547">Nucleotide-binding</keyword>
<evidence type="ECO:0000256" key="13">
    <source>
        <dbReference type="ARBA" id="ARBA00056274"/>
    </source>
</evidence>
<dbReference type="GO" id="GO:0006355">
    <property type="term" value="P:regulation of DNA-templated transcription"/>
    <property type="evidence" value="ECO:0007669"/>
    <property type="project" value="InterPro"/>
</dbReference>
<keyword evidence="2" id="KW-0597">Phosphoprotein</keyword>
<dbReference type="InterPro" id="IPR001932">
    <property type="entry name" value="PPM-type_phosphatase-like_dom"/>
</dbReference>
<dbReference type="SMART" id="SM00065">
    <property type="entry name" value="GAF"/>
    <property type="match status" value="1"/>
</dbReference>
<keyword evidence="20" id="KW-1185">Reference proteome</keyword>
<dbReference type="InterPro" id="IPR003594">
    <property type="entry name" value="HATPase_dom"/>
</dbReference>
<evidence type="ECO:0000256" key="7">
    <source>
        <dbReference type="ARBA" id="ARBA00022801"/>
    </source>
</evidence>
<dbReference type="SUPFAM" id="SSF55785">
    <property type="entry name" value="PYP-like sensor domain (PAS domain)"/>
    <property type="match status" value="2"/>
</dbReference>
<dbReference type="GO" id="GO:0016301">
    <property type="term" value="F:kinase activity"/>
    <property type="evidence" value="ECO:0007669"/>
    <property type="project" value="UniProtKB-KW"/>
</dbReference>
<keyword evidence="11" id="KW-0464">Manganese</keyword>
<organism evidence="19 20">
    <name type="scientific">Actinacidiphila guanduensis</name>
    <dbReference type="NCBI Taxonomy" id="310781"/>
    <lineage>
        <taxon>Bacteria</taxon>
        <taxon>Bacillati</taxon>
        <taxon>Actinomycetota</taxon>
        <taxon>Actinomycetes</taxon>
        <taxon>Kitasatosporales</taxon>
        <taxon>Streptomycetaceae</taxon>
        <taxon>Actinacidiphila</taxon>
    </lineage>
</organism>
<sequence length="814" mass="87013">MQPGNDNGACPGAQPAAAGLLAADGDGRVVLWSSLAQALLGHRPEEVMGRPLDDLLAPPGLPRSPSPQAAGWNGVLVFRTRQGAQVPLRVQTCPADVRGDRVPGTVLSLLPPPQEEEFDTALLRWLLDESPIALAVYGPDLDCLRQSRGMTRLTGTPSGEGGCRDPVDAVTGPGSTAWRRRQREVLAGGAEVQRQEVHGRVAATPDRDSVFVAGVHPLTDSAGRRIGLCSTLRDVTGYRRARERLTLLNEASTSIGTTLDLRATARELTDVLCPRLADWTHVDLLESVLHGEEPGFYTGSVALYRAAHKSFREGAPERIREPGGVDLFPADSPPIRSMATGSSMLLAADSEEIRAWLAADPARARQFRAYGYHSVLVVPLVARGTVLGGAVLLRSRPDPFDEDDLLLTEELVSRAAVCLDNARRYARERGTALALQRSLLPQTPRRQSAVDTAGRYLPADSGAGVGGDWYDVIPLSGTRVALVVGDVVGHGINAAATMGRLRTAVRTLADVDLPSDELLTHLDDMLTRMGAEEQDPHGGGDLGATCAYAVYDPISRTCVLASAGHPTPVVVLPDGTAATPRLSTGPPLGVSGLPFESTELTLPEGSLIALYTDGLIDLRHRHPDRAQQQVEEALRTTGRSLGELCDTVLDRLLPSRPTDDAALLLARTRALDARQAAVLDVLPEDAFVGRARSWAAERLAEWGLADAGFVTELVVSELVTNAIRYGRPPLQLRLINDKALICEVSDGSSTAPHMRRARQSDEGGRGLLLVAQLTRRWGTRHSRAGKTVWCEQRLEGGEGADGGQPFPAPTAQPS</sequence>
<dbReference type="InterPro" id="IPR029016">
    <property type="entry name" value="GAF-like_dom_sf"/>
</dbReference>
<comment type="function">
    <text evidence="13">Primarily acts as an independent SigF regulator that is sensitive to the osmosensory signal, mediating the cross talk of PknD with the SigF regulon. Possesses both phosphatase and kinase activities. The kinase domain functions as a classic anti-sigma factor-like kinase to phosphorylate the anti-anti-sigma factor domain at the canonical regulatory site, and the phosphatase domain antagonizes this activity.</text>
</comment>
<dbReference type="STRING" id="310781.SAMN05216259_101171"/>
<dbReference type="InterPro" id="IPR003018">
    <property type="entry name" value="GAF"/>
</dbReference>
<feature type="region of interest" description="Disordered" evidence="16">
    <location>
        <begin position="153"/>
        <end position="174"/>
    </location>
</feature>
<evidence type="ECO:0000256" key="16">
    <source>
        <dbReference type="SAM" id="MobiDB-lite"/>
    </source>
</evidence>
<evidence type="ECO:0000256" key="14">
    <source>
        <dbReference type="ARBA" id="ARBA00075117"/>
    </source>
</evidence>
<keyword evidence="3" id="KW-0808">Transferase</keyword>
<evidence type="ECO:0000259" key="18">
    <source>
        <dbReference type="PROSITE" id="PS50113"/>
    </source>
</evidence>
<evidence type="ECO:0000256" key="6">
    <source>
        <dbReference type="ARBA" id="ARBA00022777"/>
    </source>
</evidence>
<dbReference type="RefSeq" id="WP_093782267.1">
    <property type="nucleotide sequence ID" value="NZ_FNIE01000001.1"/>
</dbReference>
<dbReference type="Gene3D" id="3.30.565.10">
    <property type="entry name" value="Histidine kinase-like ATPase, C-terminal domain"/>
    <property type="match status" value="1"/>
</dbReference>
<dbReference type="EC" id="3.1.3.16" evidence="1"/>
<dbReference type="Gene3D" id="3.30.450.40">
    <property type="match status" value="1"/>
</dbReference>
<dbReference type="GO" id="GO:0004722">
    <property type="term" value="F:protein serine/threonine phosphatase activity"/>
    <property type="evidence" value="ECO:0007669"/>
    <property type="project" value="UniProtKB-EC"/>
</dbReference>
<keyword evidence="7" id="KW-0378">Hydrolase</keyword>
<keyword evidence="8" id="KW-0067">ATP-binding</keyword>
<proteinExistence type="predicted"/>
<dbReference type="PROSITE" id="PS50112">
    <property type="entry name" value="PAS"/>
    <property type="match status" value="1"/>
</dbReference>
<evidence type="ECO:0000256" key="5">
    <source>
        <dbReference type="ARBA" id="ARBA00022741"/>
    </source>
</evidence>
<dbReference type="GO" id="GO:0046872">
    <property type="term" value="F:metal ion binding"/>
    <property type="evidence" value="ECO:0007669"/>
    <property type="project" value="UniProtKB-KW"/>
</dbReference>
<evidence type="ECO:0000313" key="19">
    <source>
        <dbReference type="EMBL" id="SDM68382.1"/>
    </source>
</evidence>
<dbReference type="Pfam" id="PF08448">
    <property type="entry name" value="PAS_4"/>
    <property type="match status" value="1"/>
</dbReference>
<dbReference type="OrthoDB" id="118142at2"/>
<evidence type="ECO:0000256" key="12">
    <source>
        <dbReference type="ARBA" id="ARBA00047761"/>
    </source>
</evidence>
<evidence type="ECO:0000259" key="17">
    <source>
        <dbReference type="PROSITE" id="PS50112"/>
    </source>
</evidence>
<dbReference type="InterPro" id="IPR000014">
    <property type="entry name" value="PAS"/>
</dbReference>
<keyword evidence="6" id="KW-0418">Kinase</keyword>
<comment type="catalytic activity">
    <reaction evidence="12">
        <text>O-phospho-L-seryl-[protein] + H2O = L-seryl-[protein] + phosphate</text>
        <dbReference type="Rhea" id="RHEA:20629"/>
        <dbReference type="Rhea" id="RHEA-COMP:9863"/>
        <dbReference type="Rhea" id="RHEA-COMP:11604"/>
        <dbReference type="ChEBI" id="CHEBI:15377"/>
        <dbReference type="ChEBI" id="CHEBI:29999"/>
        <dbReference type="ChEBI" id="CHEBI:43474"/>
        <dbReference type="ChEBI" id="CHEBI:83421"/>
        <dbReference type="EC" id="3.1.3.16"/>
    </reaction>
</comment>
<keyword evidence="4" id="KW-0479">Metal-binding</keyword>
<dbReference type="GO" id="GO:0005524">
    <property type="term" value="F:ATP binding"/>
    <property type="evidence" value="ECO:0007669"/>
    <property type="project" value="UniProtKB-KW"/>
</dbReference>
<dbReference type="FunFam" id="3.30.450.40:FF:000035">
    <property type="entry name" value="PAS sensor protein"/>
    <property type="match status" value="1"/>
</dbReference>
<keyword evidence="10" id="KW-0904">Protein phosphatase</keyword>
<dbReference type="SUPFAM" id="SSF55781">
    <property type="entry name" value="GAF domain-like"/>
    <property type="match status" value="1"/>
</dbReference>